<dbReference type="InterPro" id="IPR027417">
    <property type="entry name" value="P-loop_NTPase"/>
</dbReference>
<proteinExistence type="predicted"/>
<dbReference type="RefSeq" id="WP_377464864.1">
    <property type="nucleotide sequence ID" value="NZ_JBHUOP010000001.1"/>
</dbReference>
<gene>
    <name evidence="3" type="ORF">ACFSYH_02260</name>
</gene>
<keyword evidence="3" id="KW-0418">Kinase</keyword>
<dbReference type="NCBIfam" id="TIGR03709">
    <property type="entry name" value="PPK2_rel_1"/>
    <property type="match status" value="1"/>
</dbReference>
<dbReference type="Proteomes" id="UP001597391">
    <property type="component" value="Unassembled WGS sequence"/>
</dbReference>
<evidence type="ECO:0000259" key="2">
    <source>
        <dbReference type="Pfam" id="PF03976"/>
    </source>
</evidence>
<protein>
    <submittedName>
        <fullName evidence="3">PPK2 family polyphosphate kinase</fullName>
    </submittedName>
</protein>
<keyword evidence="4" id="KW-1185">Reference proteome</keyword>
<evidence type="ECO:0000256" key="1">
    <source>
        <dbReference type="SAM" id="MobiDB-lite"/>
    </source>
</evidence>
<dbReference type="GO" id="GO:0016301">
    <property type="term" value="F:kinase activity"/>
    <property type="evidence" value="ECO:0007669"/>
    <property type="project" value="UniProtKB-KW"/>
</dbReference>
<accession>A0ABW5XDV1</accession>
<sequence length="320" mass="36110">MSKKPKKSKKSAKLNKKSAAGKAAKNTKKLKHAQKTAGRATKFKETIQETTVFTQGVALADIDASSTPGWKHGRKEAESLLAETGRQLSELQERLFADGRSGGSRSILLILQGMDTAGKGGIVRHVIGLVDPQGVQHASFGKPTAEELEHHFLWRIKNKTPRPGHIGVFDRSHYEDVLVARVNELAPLEEIEGRYDDILQFERELADSGTTIIKVLLHINPDEQKARLGERLSRPDKYWKYDPSDIDGRLMWPDYQEAFEIMLERTSTETAPWHIIPANNKWFARLAVSQLLLHALEDLNLEWPPPSFDIEEEKRRLAEA</sequence>
<feature type="compositionally biased region" description="Basic residues" evidence="1">
    <location>
        <begin position="25"/>
        <end position="34"/>
    </location>
</feature>
<dbReference type="Gene3D" id="3.40.50.300">
    <property type="entry name" value="P-loop containing nucleotide triphosphate hydrolases"/>
    <property type="match status" value="1"/>
</dbReference>
<dbReference type="SUPFAM" id="SSF52540">
    <property type="entry name" value="P-loop containing nucleoside triphosphate hydrolases"/>
    <property type="match status" value="1"/>
</dbReference>
<dbReference type="EMBL" id="JBHUOP010000001">
    <property type="protein sequence ID" value="MFD2839396.1"/>
    <property type="molecule type" value="Genomic_DNA"/>
</dbReference>
<dbReference type="PANTHER" id="PTHR34383">
    <property type="entry name" value="POLYPHOSPHATE:AMP PHOSPHOTRANSFERASE-RELATED"/>
    <property type="match status" value="1"/>
</dbReference>
<dbReference type="InterPro" id="IPR022488">
    <property type="entry name" value="PPK2-related"/>
</dbReference>
<dbReference type="Pfam" id="PF03976">
    <property type="entry name" value="PPK2"/>
    <property type="match status" value="1"/>
</dbReference>
<feature type="compositionally biased region" description="Basic residues" evidence="1">
    <location>
        <begin position="1"/>
        <end position="16"/>
    </location>
</feature>
<keyword evidence="3" id="KW-0808">Transferase</keyword>
<comment type="caution">
    <text evidence="3">The sequence shown here is derived from an EMBL/GenBank/DDBJ whole genome shotgun (WGS) entry which is preliminary data.</text>
</comment>
<feature type="region of interest" description="Disordered" evidence="1">
    <location>
        <begin position="1"/>
        <end position="42"/>
    </location>
</feature>
<feature type="domain" description="Polyphosphate kinase-2-related" evidence="2">
    <location>
        <begin position="75"/>
        <end position="299"/>
    </location>
</feature>
<evidence type="ECO:0000313" key="3">
    <source>
        <dbReference type="EMBL" id="MFD2839396.1"/>
    </source>
</evidence>
<name>A0ABW5XDV1_9MICO</name>
<organism evidence="3 4">
    <name type="scientific">Populibacterium corticicola</name>
    <dbReference type="NCBI Taxonomy" id="1812826"/>
    <lineage>
        <taxon>Bacteria</taxon>
        <taxon>Bacillati</taxon>
        <taxon>Actinomycetota</taxon>
        <taxon>Actinomycetes</taxon>
        <taxon>Micrococcales</taxon>
        <taxon>Jonesiaceae</taxon>
        <taxon>Populibacterium</taxon>
    </lineage>
</organism>
<dbReference type="InterPro" id="IPR022300">
    <property type="entry name" value="PPK2-rel_1"/>
</dbReference>
<reference evidence="4" key="1">
    <citation type="journal article" date="2019" name="Int. J. Syst. Evol. Microbiol.">
        <title>The Global Catalogue of Microorganisms (GCM) 10K type strain sequencing project: providing services to taxonomists for standard genome sequencing and annotation.</title>
        <authorList>
            <consortium name="The Broad Institute Genomics Platform"/>
            <consortium name="The Broad Institute Genome Sequencing Center for Infectious Disease"/>
            <person name="Wu L."/>
            <person name="Ma J."/>
        </authorList>
    </citation>
    <scope>NUCLEOTIDE SEQUENCE [LARGE SCALE GENOMIC DNA]</scope>
    <source>
        <strain evidence="4">KCTC 33576</strain>
    </source>
</reference>
<dbReference type="PANTHER" id="PTHR34383:SF3">
    <property type="entry name" value="POLYPHOSPHATE:AMP PHOSPHOTRANSFERASE"/>
    <property type="match status" value="1"/>
</dbReference>
<evidence type="ECO:0000313" key="4">
    <source>
        <dbReference type="Proteomes" id="UP001597391"/>
    </source>
</evidence>